<accession>A0A9D4FED9</accession>
<dbReference type="EMBL" id="JAIWYP010000007">
    <property type="protein sequence ID" value="KAH3794282.1"/>
    <property type="molecule type" value="Genomic_DNA"/>
</dbReference>
<feature type="region of interest" description="Disordered" evidence="1">
    <location>
        <begin position="85"/>
        <end position="106"/>
    </location>
</feature>
<evidence type="ECO:0000313" key="2">
    <source>
        <dbReference type="EMBL" id="KAH3794282.1"/>
    </source>
</evidence>
<protein>
    <submittedName>
        <fullName evidence="2">Uncharacterized protein</fullName>
    </submittedName>
</protein>
<comment type="caution">
    <text evidence="2">The sequence shown here is derived from an EMBL/GenBank/DDBJ whole genome shotgun (WGS) entry which is preliminary data.</text>
</comment>
<keyword evidence="3" id="KW-1185">Reference proteome</keyword>
<dbReference type="AlphaFoldDB" id="A0A9D4FED9"/>
<evidence type="ECO:0000313" key="3">
    <source>
        <dbReference type="Proteomes" id="UP000828390"/>
    </source>
</evidence>
<reference evidence="2" key="1">
    <citation type="journal article" date="2019" name="bioRxiv">
        <title>The Genome of the Zebra Mussel, Dreissena polymorpha: A Resource for Invasive Species Research.</title>
        <authorList>
            <person name="McCartney M.A."/>
            <person name="Auch B."/>
            <person name="Kono T."/>
            <person name="Mallez S."/>
            <person name="Zhang Y."/>
            <person name="Obille A."/>
            <person name="Becker A."/>
            <person name="Abrahante J.E."/>
            <person name="Garbe J."/>
            <person name="Badalamenti J.P."/>
            <person name="Herman A."/>
            <person name="Mangelson H."/>
            <person name="Liachko I."/>
            <person name="Sullivan S."/>
            <person name="Sone E.D."/>
            <person name="Koren S."/>
            <person name="Silverstein K.A.T."/>
            <person name="Beckman K.B."/>
            <person name="Gohl D.M."/>
        </authorList>
    </citation>
    <scope>NUCLEOTIDE SEQUENCE</scope>
    <source>
        <strain evidence="2">Duluth1</strain>
        <tissue evidence="2">Whole animal</tissue>
    </source>
</reference>
<reference evidence="2" key="2">
    <citation type="submission" date="2020-11" db="EMBL/GenBank/DDBJ databases">
        <authorList>
            <person name="McCartney M.A."/>
            <person name="Auch B."/>
            <person name="Kono T."/>
            <person name="Mallez S."/>
            <person name="Becker A."/>
            <person name="Gohl D.M."/>
            <person name="Silverstein K.A.T."/>
            <person name="Koren S."/>
            <person name="Bechman K.B."/>
            <person name="Herman A."/>
            <person name="Abrahante J.E."/>
            <person name="Garbe J."/>
        </authorList>
    </citation>
    <scope>NUCLEOTIDE SEQUENCE</scope>
    <source>
        <strain evidence="2">Duluth1</strain>
        <tissue evidence="2">Whole animal</tissue>
    </source>
</reference>
<sequence length="106" mass="12412">MLAVSPTEQMDYHYSLTILLWDHVRDYTDCYRQRHRASPGCPNRYSSRRHLSTALSKGSDFSRHTLVQHGQELISALPTLARPRRYVTPARPRRAPIRRQPTGDRR</sequence>
<gene>
    <name evidence="2" type="ORF">DPMN_147813</name>
</gene>
<evidence type="ECO:0000256" key="1">
    <source>
        <dbReference type="SAM" id="MobiDB-lite"/>
    </source>
</evidence>
<organism evidence="2 3">
    <name type="scientific">Dreissena polymorpha</name>
    <name type="common">Zebra mussel</name>
    <name type="synonym">Mytilus polymorpha</name>
    <dbReference type="NCBI Taxonomy" id="45954"/>
    <lineage>
        <taxon>Eukaryota</taxon>
        <taxon>Metazoa</taxon>
        <taxon>Spiralia</taxon>
        <taxon>Lophotrochozoa</taxon>
        <taxon>Mollusca</taxon>
        <taxon>Bivalvia</taxon>
        <taxon>Autobranchia</taxon>
        <taxon>Heteroconchia</taxon>
        <taxon>Euheterodonta</taxon>
        <taxon>Imparidentia</taxon>
        <taxon>Neoheterodontei</taxon>
        <taxon>Myida</taxon>
        <taxon>Dreissenoidea</taxon>
        <taxon>Dreissenidae</taxon>
        <taxon>Dreissena</taxon>
    </lineage>
</organism>
<proteinExistence type="predicted"/>
<name>A0A9D4FED9_DREPO</name>
<dbReference type="Proteomes" id="UP000828390">
    <property type="component" value="Unassembled WGS sequence"/>
</dbReference>